<feature type="region of interest" description="Disordered" evidence="1">
    <location>
        <begin position="61"/>
        <end position="84"/>
    </location>
</feature>
<organism evidence="2 3">
    <name type="scientific">Portunus trituberculatus</name>
    <name type="common">Swimming crab</name>
    <name type="synonym">Neptunus trituberculatus</name>
    <dbReference type="NCBI Taxonomy" id="210409"/>
    <lineage>
        <taxon>Eukaryota</taxon>
        <taxon>Metazoa</taxon>
        <taxon>Ecdysozoa</taxon>
        <taxon>Arthropoda</taxon>
        <taxon>Crustacea</taxon>
        <taxon>Multicrustacea</taxon>
        <taxon>Malacostraca</taxon>
        <taxon>Eumalacostraca</taxon>
        <taxon>Eucarida</taxon>
        <taxon>Decapoda</taxon>
        <taxon>Pleocyemata</taxon>
        <taxon>Brachyura</taxon>
        <taxon>Eubrachyura</taxon>
        <taxon>Portunoidea</taxon>
        <taxon>Portunidae</taxon>
        <taxon>Portuninae</taxon>
        <taxon>Portunus</taxon>
    </lineage>
</organism>
<comment type="caution">
    <text evidence="2">The sequence shown here is derived from an EMBL/GenBank/DDBJ whole genome shotgun (WGS) entry which is preliminary data.</text>
</comment>
<accession>A0A5B7DVL6</accession>
<dbReference type="Proteomes" id="UP000324222">
    <property type="component" value="Unassembled WGS sequence"/>
</dbReference>
<evidence type="ECO:0000256" key="1">
    <source>
        <dbReference type="SAM" id="MobiDB-lite"/>
    </source>
</evidence>
<evidence type="ECO:0000313" key="3">
    <source>
        <dbReference type="Proteomes" id="UP000324222"/>
    </source>
</evidence>
<dbReference type="EMBL" id="VSRR010001408">
    <property type="protein sequence ID" value="MPC25043.1"/>
    <property type="molecule type" value="Genomic_DNA"/>
</dbReference>
<reference evidence="2 3" key="1">
    <citation type="submission" date="2019-05" db="EMBL/GenBank/DDBJ databases">
        <title>Another draft genome of Portunus trituberculatus and its Hox gene families provides insights of decapod evolution.</title>
        <authorList>
            <person name="Jeong J.-H."/>
            <person name="Song I."/>
            <person name="Kim S."/>
            <person name="Choi T."/>
            <person name="Kim D."/>
            <person name="Ryu S."/>
            <person name="Kim W."/>
        </authorList>
    </citation>
    <scope>NUCLEOTIDE SEQUENCE [LARGE SCALE GENOMIC DNA]</scope>
    <source>
        <tissue evidence="2">Muscle</tissue>
    </source>
</reference>
<feature type="compositionally biased region" description="Basic and acidic residues" evidence="1">
    <location>
        <begin position="71"/>
        <end position="83"/>
    </location>
</feature>
<keyword evidence="3" id="KW-1185">Reference proteome</keyword>
<protein>
    <submittedName>
        <fullName evidence="2">Uncharacterized protein</fullName>
    </submittedName>
</protein>
<evidence type="ECO:0000313" key="2">
    <source>
        <dbReference type="EMBL" id="MPC25043.1"/>
    </source>
</evidence>
<name>A0A5B7DVL6_PORTR</name>
<dbReference type="AlphaFoldDB" id="A0A5B7DVL6"/>
<sequence length="104" mass="11898">MEDIQQNPEFSVFTFVDLKKEFRQCYEEGRRSHILQLLALYSRTSLCAGRRACTEPGSEWCRGGGRRGRTTHRELDGRSEARGKRSVGVRGRLLTLVASQRARP</sequence>
<proteinExistence type="predicted"/>
<gene>
    <name evidence="2" type="ORF">E2C01_018140</name>
</gene>